<dbReference type="Proteomes" id="UP000193244">
    <property type="component" value="Unassembled WGS sequence"/>
</dbReference>
<dbReference type="OrthoDB" id="5189092at2"/>
<reference evidence="4" key="1">
    <citation type="submission" date="2017-04" db="EMBL/GenBank/DDBJ databases">
        <authorList>
            <person name="Varghese N."/>
            <person name="Submissions S."/>
        </authorList>
    </citation>
    <scope>NUCLEOTIDE SEQUENCE [LARGE SCALE GENOMIC DNA]</scope>
    <source>
        <strain evidence="4">VKM Ac-2510</strain>
    </source>
</reference>
<evidence type="ECO:0008006" key="5">
    <source>
        <dbReference type="Google" id="ProtNLM"/>
    </source>
</evidence>
<feature type="transmembrane region" description="Helical" evidence="2">
    <location>
        <begin position="21"/>
        <end position="39"/>
    </location>
</feature>
<feature type="region of interest" description="Disordered" evidence="1">
    <location>
        <begin position="44"/>
        <end position="87"/>
    </location>
</feature>
<dbReference type="RefSeq" id="WP_085484732.1">
    <property type="nucleotide sequence ID" value="NZ_FXAY01000002.1"/>
</dbReference>
<keyword evidence="4" id="KW-1185">Reference proteome</keyword>
<keyword evidence="2" id="KW-0812">Transmembrane</keyword>
<organism evidence="3 4">
    <name type="scientific">Agreia pratensis</name>
    <dbReference type="NCBI Taxonomy" id="150121"/>
    <lineage>
        <taxon>Bacteria</taxon>
        <taxon>Bacillati</taxon>
        <taxon>Actinomycetota</taxon>
        <taxon>Actinomycetes</taxon>
        <taxon>Micrococcales</taxon>
        <taxon>Microbacteriaceae</taxon>
        <taxon>Agreia</taxon>
    </lineage>
</organism>
<evidence type="ECO:0000313" key="3">
    <source>
        <dbReference type="EMBL" id="SMG29699.1"/>
    </source>
</evidence>
<keyword evidence="2" id="KW-1133">Transmembrane helix</keyword>
<feature type="compositionally biased region" description="Low complexity" evidence="1">
    <location>
        <begin position="44"/>
        <end position="70"/>
    </location>
</feature>
<gene>
    <name evidence="3" type="ORF">SAMN06296010_1619</name>
</gene>
<dbReference type="EMBL" id="FXAY01000002">
    <property type="protein sequence ID" value="SMG29699.1"/>
    <property type="molecule type" value="Genomic_DNA"/>
</dbReference>
<evidence type="ECO:0000313" key="4">
    <source>
        <dbReference type="Proteomes" id="UP000193244"/>
    </source>
</evidence>
<evidence type="ECO:0000256" key="2">
    <source>
        <dbReference type="SAM" id="Phobius"/>
    </source>
</evidence>
<evidence type="ECO:0000256" key="1">
    <source>
        <dbReference type="SAM" id="MobiDB-lite"/>
    </source>
</evidence>
<name>A0A1X7JQB7_9MICO</name>
<dbReference type="AlphaFoldDB" id="A0A1X7JQB7"/>
<keyword evidence="2" id="KW-0472">Membrane</keyword>
<protein>
    <recommendedName>
        <fullName evidence="5">DUF4232 domain-containing protein</fullName>
    </recommendedName>
</protein>
<sequence>MSTIKNPVGPEPSKVYWRRRVIVLAGLLAVIAIIVLIIVRPGSSSTVGSSATPPAATTTAPQTTAPPSGSGQPQNVDAAPPADGSTPACDAANIVVTPVTDADTYAAGVNPQLSLSMTNTGGTACSVNVGTAQQVYTIRSGDEKYWVSTDCQASPTDMPTVIEAGATLASTPFAWDRTRSTADTCASTDRPQVPAGGASYHLDVSIGGFASAASKQFILG</sequence>
<dbReference type="STRING" id="150121.SAMN06296010_1619"/>
<accession>A0A1X7JQB7</accession>
<proteinExistence type="predicted"/>